<dbReference type="HOGENOM" id="CLU_3124466_0_0_1"/>
<dbReference type="AlphaFoldDB" id="H2XUL8"/>
<proteinExistence type="predicted"/>
<reference evidence="1" key="3">
    <citation type="submission" date="2025-08" db="UniProtKB">
        <authorList>
            <consortium name="Ensembl"/>
        </authorList>
    </citation>
    <scope>IDENTIFICATION</scope>
</reference>
<evidence type="ECO:0000313" key="1">
    <source>
        <dbReference type="Ensembl" id="ENSCINP00000033352.1"/>
    </source>
</evidence>
<organism evidence="1 2">
    <name type="scientific">Ciona intestinalis</name>
    <name type="common">Transparent sea squirt</name>
    <name type="synonym">Ascidia intestinalis</name>
    <dbReference type="NCBI Taxonomy" id="7719"/>
    <lineage>
        <taxon>Eukaryota</taxon>
        <taxon>Metazoa</taxon>
        <taxon>Chordata</taxon>
        <taxon>Tunicata</taxon>
        <taxon>Ascidiacea</taxon>
        <taxon>Phlebobranchia</taxon>
        <taxon>Cionidae</taxon>
        <taxon>Ciona</taxon>
    </lineage>
</organism>
<reference evidence="1" key="2">
    <citation type="journal article" date="2008" name="Genome Biol.">
        <title>Improved genome assembly and evidence-based global gene model set for the chordate Ciona intestinalis: new insight into intron and operon populations.</title>
        <authorList>
            <person name="Satou Y."/>
            <person name="Mineta K."/>
            <person name="Ogasawara M."/>
            <person name="Sasakura Y."/>
            <person name="Shoguchi E."/>
            <person name="Ueno K."/>
            <person name="Yamada L."/>
            <person name="Matsumoto J."/>
            <person name="Wasserscheid J."/>
            <person name="Dewar K."/>
            <person name="Wiley G.B."/>
            <person name="Macmil S.L."/>
            <person name="Roe B.A."/>
            <person name="Zeller R.W."/>
            <person name="Hastings K.E."/>
            <person name="Lemaire P."/>
            <person name="Lindquist E."/>
            <person name="Endo T."/>
            <person name="Hotta K."/>
            <person name="Inaba K."/>
        </authorList>
    </citation>
    <scope>NUCLEOTIDE SEQUENCE [LARGE SCALE GENOMIC DNA]</scope>
    <source>
        <strain evidence="1">wild type</strain>
    </source>
</reference>
<dbReference type="EMBL" id="EAAA01002288">
    <property type="status" value="NOT_ANNOTATED_CDS"/>
    <property type="molecule type" value="Genomic_DNA"/>
</dbReference>
<reference evidence="1" key="4">
    <citation type="submission" date="2025-09" db="UniProtKB">
        <authorList>
            <consortium name="Ensembl"/>
        </authorList>
    </citation>
    <scope>IDENTIFICATION</scope>
</reference>
<dbReference type="InParanoid" id="H2XUL8"/>
<evidence type="ECO:0000313" key="2">
    <source>
        <dbReference type="Proteomes" id="UP000008144"/>
    </source>
</evidence>
<dbReference type="Ensembl" id="ENSCINT00000031131.1">
    <property type="protein sequence ID" value="ENSCINP00000033352.1"/>
    <property type="gene ID" value="ENSCING00000019996.1"/>
</dbReference>
<dbReference type="Proteomes" id="UP000008144">
    <property type="component" value="Chromosome 6"/>
</dbReference>
<accession>H2XUL8</accession>
<name>H2XUL8_CIOIN</name>
<reference evidence="2" key="1">
    <citation type="journal article" date="2002" name="Science">
        <title>The draft genome of Ciona intestinalis: insights into chordate and vertebrate origins.</title>
        <authorList>
            <person name="Dehal P."/>
            <person name="Satou Y."/>
            <person name="Campbell R.K."/>
            <person name="Chapman J."/>
            <person name="Degnan B."/>
            <person name="De Tomaso A."/>
            <person name="Davidson B."/>
            <person name="Di Gregorio A."/>
            <person name="Gelpke M."/>
            <person name="Goodstein D.M."/>
            <person name="Harafuji N."/>
            <person name="Hastings K.E."/>
            <person name="Ho I."/>
            <person name="Hotta K."/>
            <person name="Huang W."/>
            <person name="Kawashima T."/>
            <person name="Lemaire P."/>
            <person name="Martinez D."/>
            <person name="Meinertzhagen I.A."/>
            <person name="Necula S."/>
            <person name="Nonaka M."/>
            <person name="Putnam N."/>
            <person name="Rash S."/>
            <person name="Saiga H."/>
            <person name="Satake M."/>
            <person name="Terry A."/>
            <person name="Yamada L."/>
            <person name="Wang H.G."/>
            <person name="Awazu S."/>
            <person name="Azumi K."/>
            <person name="Boore J."/>
            <person name="Branno M."/>
            <person name="Chin-Bow S."/>
            <person name="DeSantis R."/>
            <person name="Doyle S."/>
            <person name="Francino P."/>
            <person name="Keys D.N."/>
            <person name="Haga S."/>
            <person name="Hayashi H."/>
            <person name="Hino K."/>
            <person name="Imai K.S."/>
            <person name="Inaba K."/>
            <person name="Kano S."/>
            <person name="Kobayashi K."/>
            <person name="Kobayashi M."/>
            <person name="Lee B.I."/>
            <person name="Makabe K.W."/>
            <person name="Manohar C."/>
            <person name="Matassi G."/>
            <person name="Medina M."/>
            <person name="Mochizuki Y."/>
            <person name="Mount S."/>
            <person name="Morishita T."/>
            <person name="Miura S."/>
            <person name="Nakayama A."/>
            <person name="Nishizaka S."/>
            <person name="Nomoto H."/>
            <person name="Ohta F."/>
            <person name="Oishi K."/>
            <person name="Rigoutsos I."/>
            <person name="Sano M."/>
            <person name="Sasaki A."/>
            <person name="Sasakura Y."/>
            <person name="Shoguchi E."/>
            <person name="Shin-i T."/>
            <person name="Spagnuolo A."/>
            <person name="Stainier D."/>
            <person name="Suzuki M.M."/>
            <person name="Tassy O."/>
            <person name="Takatori N."/>
            <person name="Tokuoka M."/>
            <person name="Yagi K."/>
            <person name="Yoshizaki F."/>
            <person name="Wada S."/>
            <person name="Zhang C."/>
            <person name="Hyatt P.D."/>
            <person name="Larimer F."/>
            <person name="Detter C."/>
            <person name="Doggett N."/>
            <person name="Glavina T."/>
            <person name="Hawkins T."/>
            <person name="Richardson P."/>
            <person name="Lucas S."/>
            <person name="Kohara Y."/>
            <person name="Levine M."/>
            <person name="Satoh N."/>
            <person name="Rokhsar D.S."/>
        </authorList>
    </citation>
    <scope>NUCLEOTIDE SEQUENCE [LARGE SCALE GENOMIC DNA]</scope>
</reference>
<keyword evidence="2" id="KW-1185">Reference proteome</keyword>
<sequence>MQQIRVVLSKVLRKYEVYVDETLPKPEMSPGVTVQPKDGVFIKVRKLTTQ</sequence>
<protein>
    <submittedName>
        <fullName evidence="1">Uncharacterized protein</fullName>
    </submittedName>
</protein>